<dbReference type="Pfam" id="PF05494">
    <property type="entry name" value="MlaC"/>
    <property type="match status" value="1"/>
</dbReference>
<dbReference type="AlphaFoldDB" id="C6XQJ4"/>
<protein>
    <submittedName>
        <fullName evidence="2">Toluene tolerance family protein</fullName>
    </submittedName>
</protein>
<dbReference type="PANTHER" id="PTHR36573">
    <property type="entry name" value="INTERMEMBRANE PHOSPHOLIPID TRANSPORT SYSTEM BINDING PROTEIN MLAC"/>
    <property type="match status" value="1"/>
</dbReference>
<dbReference type="KEGG" id="hba:Hbal_0906"/>
<dbReference type="eggNOG" id="COG2854">
    <property type="taxonomic scope" value="Bacteria"/>
</dbReference>
<dbReference type="STRING" id="582402.Hbal_0906"/>
<dbReference type="EMBL" id="CP001678">
    <property type="protein sequence ID" value="ACT58600.1"/>
    <property type="molecule type" value="Genomic_DNA"/>
</dbReference>
<sequence>MKKLLLSTAILLSVPVAAAQVSSPYLVKTGVTNSVKEDVSKLDARGLVDLAGQSAIEFLNDGSISQQEAEALLVFLDIDRVARFTLGRYGRSLTDEEFGRFKVAFEKYAAQQFRSHLSGFEGADIKIIETVKRKPNDAVVKTEVKTADGDIQKVNWRVLKRQDQWNVVDVEALGFWFAIEQRAQFSSTLDQSNGDIEVLIETLKNKK</sequence>
<evidence type="ECO:0000313" key="3">
    <source>
        <dbReference type="Proteomes" id="UP000002745"/>
    </source>
</evidence>
<dbReference type="PANTHER" id="PTHR36573:SF1">
    <property type="entry name" value="INTERMEMBRANE PHOSPHOLIPID TRANSPORT SYSTEM BINDING PROTEIN MLAC"/>
    <property type="match status" value="1"/>
</dbReference>
<keyword evidence="3" id="KW-1185">Reference proteome</keyword>
<name>C6XQJ4_HIRBI</name>
<dbReference type="Proteomes" id="UP000002745">
    <property type="component" value="Chromosome"/>
</dbReference>
<proteinExistence type="predicted"/>
<dbReference type="InterPro" id="IPR008869">
    <property type="entry name" value="MlaC/ttg2D"/>
</dbReference>
<dbReference type="OrthoDB" id="8099120at2"/>
<feature type="signal peptide" evidence="1">
    <location>
        <begin position="1"/>
        <end position="18"/>
    </location>
</feature>
<reference evidence="3" key="1">
    <citation type="journal article" date="2011" name="J. Bacteriol.">
        <title>Genome sequences of eight morphologically diverse alphaproteobacteria.</title>
        <authorList>
            <consortium name="US DOE Joint Genome Institute"/>
            <person name="Brown P.J."/>
            <person name="Kysela D.T."/>
            <person name="Buechlein A."/>
            <person name="Hemmerich C."/>
            <person name="Brun Y.V."/>
        </authorList>
    </citation>
    <scope>NUCLEOTIDE SEQUENCE [LARGE SCALE GENOMIC DNA]</scope>
    <source>
        <strain evidence="3">ATCC 49814 / DSM 5838 / IFAM 1418</strain>
    </source>
</reference>
<keyword evidence="1" id="KW-0732">Signal</keyword>
<evidence type="ECO:0000313" key="2">
    <source>
        <dbReference type="EMBL" id="ACT58600.1"/>
    </source>
</evidence>
<dbReference type="RefSeq" id="WP_015826750.1">
    <property type="nucleotide sequence ID" value="NC_012982.1"/>
</dbReference>
<feature type="chain" id="PRO_5002973095" evidence="1">
    <location>
        <begin position="19"/>
        <end position="207"/>
    </location>
</feature>
<accession>C6XQJ4</accession>
<evidence type="ECO:0000256" key="1">
    <source>
        <dbReference type="SAM" id="SignalP"/>
    </source>
</evidence>
<dbReference type="Gene3D" id="3.10.450.710">
    <property type="entry name" value="Tgt2/MlaC"/>
    <property type="match status" value="1"/>
</dbReference>
<dbReference type="HOGENOM" id="CLU_094502_1_0_5"/>
<dbReference type="InterPro" id="IPR042245">
    <property type="entry name" value="Tgt2/MlaC_sf"/>
</dbReference>
<gene>
    <name evidence="2" type="ordered locus">Hbal_0906</name>
</gene>
<organism evidence="2 3">
    <name type="scientific">Hirschia baltica (strain ATCC 49814 / DSM 5838 / IFAM 1418)</name>
    <dbReference type="NCBI Taxonomy" id="582402"/>
    <lineage>
        <taxon>Bacteria</taxon>
        <taxon>Pseudomonadati</taxon>
        <taxon>Pseudomonadota</taxon>
        <taxon>Alphaproteobacteria</taxon>
        <taxon>Hyphomonadales</taxon>
        <taxon>Hyphomonadaceae</taxon>
        <taxon>Hirschia</taxon>
    </lineage>
</organism>